<comment type="cofactor">
    <cofactor evidence="1">
        <name>a divalent metal cation</name>
        <dbReference type="ChEBI" id="CHEBI:60240"/>
    </cofactor>
</comment>
<dbReference type="AlphaFoldDB" id="A0ABD2XBQ1"/>
<protein>
    <recommendedName>
        <fullName evidence="8">DDE Tnp4 domain-containing protein</fullName>
    </recommendedName>
</protein>
<comment type="subcellular location">
    <subcellularLocation>
        <location evidence="2">Nucleus</location>
    </subcellularLocation>
</comment>
<keyword evidence="10" id="KW-1185">Reference proteome</keyword>
<evidence type="ECO:0000256" key="4">
    <source>
        <dbReference type="ARBA" id="ARBA00022722"/>
    </source>
</evidence>
<evidence type="ECO:0000256" key="5">
    <source>
        <dbReference type="ARBA" id="ARBA00022723"/>
    </source>
</evidence>
<feature type="domain" description="DDE Tnp4" evidence="8">
    <location>
        <begin position="176"/>
        <end position="341"/>
    </location>
</feature>
<sequence>MVVPLVALYGLSKVSYGRCNCRARKKKRFRRWWSKPHIRNNYMTGYGAYQLVYHKFKMNDEEDFIRYTTMNIHTFNYIFEIMRPSLTKGSKRPPLPPELRFSLTIRYLAHNDCTDTLAIMYNIGYSTVLKVIKEVCLKICEVLGPVFLKFPTKAEFQSIAMDFHVNLDMPNCIGAIDGRHCPIKKPPNSGSLFFNYKKFFSINLMTICDSEKRFIWANIGDYGNMNDAGVLMHSDLGIALNENVVQLPPITYLPGSNLRSSHYFVGDGIFPLKTYLMKPFNRNINLTVPQRIFNYRLSHSRRIVECAFGQLSQQWQVNQNTLNWSLLTSEKIIMSTLILHNILIDIELNEVNNRWSKCPIVGHNNRRNDGINEFAVRNQLCEYFVSPAGDVPYQWENI</sequence>
<keyword evidence="4" id="KW-0540">Nuclease</keyword>
<dbReference type="Proteomes" id="UP001627154">
    <property type="component" value="Unassembled WGS sequence"/>
</dbReference>
<evidence type="ECO:0000313" key="10">
    <source>
        <dbReference type="Proteomes" id="UP001627154"/>
    </source>
</evidence>
<evidence type="ECO:0000256" key="2">
    <source>
        <dbReference type="ARBA" id="ARBA00004123"/>
    </source>
</evidence>
<evidence type="ECO:0000313" key="9">
    <source>
        <dbReference type="EMBL" id="KAL3402692.1"/>
    </source>
</evidence>
<dbReference type="Pfam" id="PF13359">
    <property type="entry name" value="DDE_Tnp_4"/>
    <property type="match status" value="1"/>
</dbReference>
<evidence type="ECO:0000256" key="6">
    <source>
        <dbReference type="ARBA" id="ARBA00022801"/>
    </source>
</evidence>
<evidence type="ECO:0000256" key="7">
    <source>
        <dbReference type="ARBA" id="ARBA00023242"/>
    </source>
</evidence>
<dbReference type="GO" id="GO:0004518">
    <property type="term" value="F:nuclease activity"/>
    <property type="evidence" value="ECO:0007669"/>
    <property type="project" value="UniProtKB-KW"/>
</dbReference>
<proteinExistence type="inferred from homology"/>
<evidence type="ECO:0000256" key="1">
    <source>
        <dbReference type="ARBA" id="ARBA00001968"/>
    </source>
</evidence>
<keyword evidence="5" id="KW-0479">Metal-binding</keyword>
<evidence type="ECO:0000259" key="8">
    <source>
        <dbReference type="Pfam" id="PF13359"/>
    </source>
</evidence>
<gene>
    <name evidence="9" type="ORF">TKK_004616</name>
</gene>
<dbReference type="GO" id="GO:0046872">
    <property type="term" value="F:metal ion binding"/>
    <property type="evidence" value="ECO:0007669"/>
    <property type="project" value="UniProtKB-KW"/>
</dbReference>
<keyword evidence="7" id="KW-0539">Nucleus</keyword>
<evidence type="ECO:0000256" key="3">
    <source>
        <dbReference type="ARBA" id="ARBA00006958"/>
    </source>
</evidence>
<dbReference type="EMBL" id="JBJJXI010000034">
    <property type="protein sequence ID" value="KAL3402692.1"/>
    <property type="molecule type" value="Genomic_DNA"/>
</dbReference>
<name>A0ABD2XBQ1_9HYME</name>
<dbReference type="GO" id="GO:0016787">
    <property type="term" value="F:hydrolase activity"/>
    <property type="evidence" value="ECO:0007669"/>
    <property type="project" value="UniProtKB-KW"/>
</dbReference>
<comment type="similarity">
    <text evidence="3">Belongs to the HARBI1 family.</text>
</comment>
<dbReference type="PANTHER" id="PTHR22930:SF269">
    <property type="entry name" value="NUCLEASE HARBI1-LIKE PROTEIN"/>
    <property type="match status" value="1"/>
</dbReference>
<dbReference type="InterPro" id="IPR045249">
    <property type="entry name" value="HARBI1-like"/>
</dbReference>
<dbReference type="PANTHER" id="PTHR22930">
    <property type="match status" value="1"/>
</dbReference>
<comment type="caution">
    <text evidence="9">The sequence shown here is derived from an EMBL/GenBank/DDBJ whole genome shotgun (WGS) entry which is preliminary data.</text>
</comment>
<dbReference type="GO" id="GO:0005634">
    <property type="term" value="C:nucleus"/>
    <property type="evidence" value="ECO:0007669"/>
    <property type="project" value="UniProtKB-SubCell"/>
</dbReference>
<dbReference type="InterPro" id="IPR027806">
    <property type="entry name" value="HARBI1_dom"/>
</dbReference>
<accession>A0ABD2XBQ1</accession>
<keyword evidence="6" id="KW-0378">Hydrolase</keyword>
<organism evidence="9 10">
    <name type="scientific">Trichogramma kaykai</name>
    <dbReference type="NCBI Taxonomy" id="54128"/>
    <lineage>
        <taxon>Eukaryota</taxon>
        <taxon>Metazoa</taxon>
        <taxon>Ecdysozoa</taxon>
        <taxon>Arthropoda</taxon>
        <taxon>Hexapoda</taxon>
        <taxon>Insecta</taxon>
        <taxon>Pterygota</taxon>
        <taxon>Neoptera</taxon>
        <taxon>Endopterygota</taxon>
        <taxon>Hymenoptera</taxon>
        <taxon>Apocrita</taxon>
        <taxon>Proctotrupomorpha</taxon>
        <taxon>Chalcidoidea</taxon>
        <taxon>Trichogrammatidae</taxon>
        <taxon>Trichogramma</taxon>
    </lineage>
</organism>
<reference evidence="9 10" key="1">
    <citation type="journal article" date="2024" name="bioRxiv">
        <title>A reference genome for Trichogramma kaykai: A tiny desert-dwelling parasitoid wasp with competing sex-ratio distorters.</title>
        <authorList>
            <person name="Culotta J."/>
            <person name="Lindsey A.R."/>
        </authorList>
    </citation>
    <scope>NUCLEOTIDE SEQUENCE [LARGE SCALE GENOMIC DNA]</scope>
    <source>
        <strain evidence="9 10">KSX58</strain>
    </source>
</reference>